<evidence type="ECO:0000259" key="1">
    <source>
        <dbReference type="Pfam" id="PF00646"/>
    </source>
</evidence>
<dbReference type="Gene3D" id="2.130.10.10">
    <property type="entry name" value="YVTN repeat-like/Quinoprotein amine dehydrogenase"/>
    <property type="match status" value="1"/>
</dbReference>
<keyword evidence="3" id="KW-1185">Reference proteome</keyword>
<dbReference type="SUPFAM" id="SSF50978">
    <property type="entry name" value="WD40 repeat-like"/>
    <property type="match status" value="1"/>
</dbReference>
<dbReference type="PANTHER" id="PTHR14381:SF1">
    <property type="entry name" value="F-BOX_WD REPEAT-CONTAINING PROTEIN 4"/>
    <property type="match status" value="1"/>
</dbReference>
<proteinExistence type="predicted"/>
<organism evidence="2 3">
    <name type="scientific">Anopheles atroparvus</name>
    <name type="common">European mosquito</name>
    <dbReference type="NCBI Taxonomy" id="41427"/>
    <lineage>
        <taxon>Eukaryota</taxon>
        <taxon>Metazoa</taxon>
        <taxon>Ecdysozoa</taxon>
        <taxon>Arthropoda</taxon>
        <taxon>Hexapoda</taxon>
        <taxon>Insecta</taxon>
        <taxon>Pterygota</taxon>
        <taxon>Neoptera</taxon>
        <taxon>Endopterygota</taxon>
        <taxon>Diptera</taxon>
        <taxon>Nematocera</taxon>
        <taxon>Culicoidea</taxon>
        <taxon>Culicidae</taxon>
        <taxon>Anophelinae</taxon>
        <taxon>Anopheles</taxon>
    </lineage>
</organism>
<accession>A0AAG5D1U0</accession>
<reference evidence="3" key="1">
    <citation type="submission" date="2021-09" db="EMBL/GenBank/DDBJ databases">
        <authorList>
            <consortium name="Infravec"/>
            <person name="Campbell I L."/>
            <person name="Maslen G."/>
            <person name="Yates A."/>
        </authorList>
    </citation>
    <scope>NUCLEOTIDE SEQUENCE [LARGE SCALE GENOMIC DNA]</scope>
    <source>
        <strain evidence="3">Infravec2 EBRE</strain>
    </source>
</reference>
<dbReference type="PANTHER" id="PTHR14381">
    <property type="entry name" value="DACTYLIN"/>
    <property type="match status" value="1"/>
</dbReference>
<dbReference type="InterPro" id="IPR001810">
    <property type="entry name" value="F-box_dom"/>
</dbReference>
<sequence length="410" mass="47507">MCVETGSLISRTMLCDLDEYSLGHVFMFLSVSDLDNCTLVCRKFKCIIQQYVYPKKCMHSLVAGALKGVNLSPYFFTSRKRVKLDENWRNGRYEERTFFQHNVMYISQMVIDKEWLYITHGGRLQAHRRTKDQYLIDTKKCWMIGTARESDITSLVKENCSFFAGRMDGKVMIYDLDTQERVLQSISDDVIKAVDVHRDVYAVTTKNQSTYVLSRSQEELDYLDDGESPLLQLNYAFPEAYETIKLKSNRIAAGKFHCNKKTALHLIDLCSCKVFKLNSKTMAVYDVLWKDDSCIISGNFDTTLRLVDTRTGNDEAYWTDPYNASIYCLSYNGSYAVHCGMKYHYRTNLYDLRVPNRCIQMYFPAKKNNNYSPVYNIATDCSLLFLVTDHNLRILNFDADWAASKDYAAI</sequence>
<dbReference type="EnsemblMetazoa" id="ENSAATROPT005163">
    <property type="protein sequence ID" value="ENSAATROPP004839"/>
    <property type="gene ID" value="ENSAATROPG004130"/>
</dbReference>
<dbReference type="InterPro" id="IPR036322">
    <property type="entry name" value="WD40_repeat_dom_sf"/>
</dbReference>
<dbReference type="GO" id="GO:0031146">
    <property type="term" value="P:SCF-dependent proteasomal ubiquitin-dependent protein catabolic process"/>
    <property type="evidence" value="ECO:0007669"/>
    <property type="project" value="TreeGrafter"/>
</dbReference>
<dbReference type="GO" id="GO:0019005">
    <property type="term" value="C:SCF ubiquitin ligase complex"/>
    <property type="evidence" value="ECO:0007669"/>
    <property type="project" value="TreeGrafter"/>
</dbReference>
<dbReference type="EnsemblMetazoa" id="ENSAATROPT010896">
    <property type="protein sequence ID" value="ENSAATROPP009833"/>
    <property type="gene ID" value="ENSAATROPG008867"/>
</dbReference>
<name>A0AAG5D1U0_ANOAO</name>
<feature type="domain" description="F-box" evidence="1">
    <location>
        <begin position="14"/>
        <end position="49"/>
    </location>
</feature>
<dbReference type="InterPro" id="IPR015943">
    <property type="entry name" value="WD40/YVTN_repeat-like_dom_sf"/>
</dbReference>
<evidence type="ECO:0000313" key="3">
    <source>
        <dbReference type="Proteomes" id="UP000075880"/>
    </source>
</evidence>
<dbReference type="Pfam" id="PF00646">
    <property type="entry name" value="F-box"/>
    <property type="match status" value="1"/>
</dbReference>
<evidence type="ECO:0000313" key="2">
    <source>
        <dbReference type="EnsemblMetazoa" id="ENSAATROPP004839"/>
    </source>
</evidence>
<dbReference type="Proteomes" id="UP000075880">
    <property type="component" value="Unassembled WGS sequence"/>
</dbReference>
<dbReference type="InterPro" id="IPR052301">
    <property type="entry name" value="SCF_F-box/WD-repeat"/>
</dbReference>
<protein>
    <recommendedName>
        <fullName evidence="1">F-box domain-containing protein</fullName>
    </recommendedName>
</protein>
<dbReference type="InterPro" id="IPR036047">
    <property type="entry name" value="F-box-like_dom_sf"/>
</dbReference>
<dbReference type="AlphaFoldDB" id="A0AAG5D1U0"/>
<dbReference type="SUPFAM" id="SSF81383">
    <property type="entry name" value="F-box domain"/>
    <property type="match status" value="1"/>
</dbReference>
<reference evidence="2" key="2">
    <citation type="submission" date="2024-04" db="UniProtKB">
        <authorList>
            <consortium name="EnsemblMetazoa"/>
        </authorList>
    </citation>
    <scope>IDENTIFICATION</scope>
    <source>
        <strain evidence="2">EBRO</strain>
    </source>
</reference>